<name>A0ABV3ZPH9_9BACT</name>
<sequence length="48" mass="5526">MRQNRLKRLSFLILIVICLAIYAQKAQRVVIIGLDGFSVPGLIKTLRW</sequence>
<comment type="caution">
    <text evidence="1">The sequence shown here is derived from an EMBL/GenBank/DDBJ whole genome shotgun (WGS) entry which is preliminary data.</text>
</comment>
<reference evidence="1 2" key="1">
    <citation type="submission" date="2023-07" db="EMBL/GenBank/DDBJ databases">
        <authorList>
            <person name="Lian W.-H."/>
        </authorList>
    </citation>
    <scope>NUCLEOTIDE SEQUENCE [LARGE SCALE GENOMIC DNA]</scope>
    <source>
        <strain evidence="1 2">SYSU DXS3180</strain>
    </source>
</reference>
<protein>
    <recommendedName>
        <fullName evidence="3">Alkaline phosphatase</fullName>
    </recommendedName>
</protein>
<gene>
    <name evidence="1" type="ORF">QTN47_24440</name>
</gene>
<dbReference type="Proteomes" id="UP001560573">
    <property type="component" value="Unassembled WGS sequence"/>
</dbReference>
<proteinExistence type="predicted"/>
<evidence type="ECO:0000313" key="1">
    <source>
        <dbReference type="EMBL" id="MEX6690678.1"/>
    </source>
</evidence>
<evidence type="ECO:0008006" key="3">
    <source>
        <dbReference type="Google" id="ProtNLM"/>
    </source>
</evidence>
<organism evidence="1 2">
    <name type="scientific">Danxiaibacter flavus</name>
    <dbReference type="NCBI Taxonomy" id="3049108"/>
    <lineage>
        <taxon>Bacteria</taxon>
        <taxon>Pseudomonadati</taxon>
        <taxon>Bacteroidota</taxon>
        <taxon>Chitinophagia</taxon>
        <taxon>Chitinophagales</taxon>
        <taxon>Chitinophagaceae</taxon>
        <taxon>Danxiaibacter</taxon>
    </lineage>
</organism>
<evidence type="ECO:0000313" key="2">
    <source>
        <dbReference type="Proteomes" id="UP001560573"/>
    </source>
</evidence>
<accession>A0ABV3ZPH9</accession>
<dbReference type="EMBL" id="JAULBC010000010">
    <property type="protein sequence ID" value="MEX6690678.1"/>
    <property type="molecule type" value="Genomic_DNA"/>
</dbReference>
<dbReference type="RefSeq" id="WP_369332093.1">
    <property type="nucleotide sequence ID" value="NZ_JAULBC010000010.1"/>
</dbReference>
<keyword evidence="2" id="KW-1185">Reference proteome</keyword>